<evidence type="ECO:0000313" key="2">
    <source>
        <dbReference type="EMBL" id="ALC16670.1"/>
    </source>
</evidence>
<dbReference type="EMBL" id="CP010802">
    <property type="protein sequence ID" value="ALC16670.1"/>
    <property type="molecule type" value="Genomic_DNA"/>
</dbReference>
<dbReference type="PATRIC" id="fig|1603606.3.peg.2059"/>
<dbReference type="RefSeq" id="WP_053550748.1">
    <property type="nucleotide sequence ID" value="NZ_CP010802.1"/>
</dbReference>
<dbReference type="KEGG" id="des:DSOUD_1899"/>
<keyword evidence="1" id="KW-0732">Signal</keyword>
<organism evidence="2 3">
    <name type="scientific">Desulfuromonas soudanensis</name>
    <dbReference type="NCBI Taxonomy" id="1603606"/>
    <lineage>
        <taxon>Bacteria</taxon>
        <taxon>Pseudomonadati</taxon>
        <taxon>Thermodesulfobacteriota</taxon>
        <taxon>Desulfuromonadia</taxon>
        <taxon>Desulfuromonadales</taxon>
        <taxon>Desulfuromonadaceae</taxon>
        <taxon>Desulfuromonas</taxon>
    </lineage>
</organism>
<sequence length="212" mass="23361">MVKLLAVVCASIVLGGCGIAIIPQATGTAKINSADNSLTETRDGISVTARVEDLEVAPYRTADNITSFNFVIENRSSREITLPLSSFVLVDDKGNQYRPMTVAEVGTAVARDSEYLIPYPYVGFYYLEDREKFSAFNTFNSSLPYYAENHPAETLTRALPAGPVLPHGRISGLLYFPVDLSQKRSFQLRIYRPETPSSGAADFTFPFSVEKK</sequence>
<reference evidence="2 3" key="1">
    <citation type="submission" date="2015-07" db="EMBL/GenBank/DDBJ databases">
        <title>Isolation and Genomic Characterization of a Novel Halophilic Metal-Reducing Deltaproteobacterium from the Deep Subsurface.</title>
        <authorList>
            <person name="Badalamenti J.P."/>
            <person name="Summers Z.M."/>
            <person name="Gralnick J.A."/>
            <person name="Bond D.R."/>
        </authorList>
    </citation>
    <scope>NUCLEOTIDE SEQUENCE [LARGE SCALE GENOMIC DNA]</scope>
    <source>
        <strain evidence="2 3">WTL</strain>
    </source>
</reference>
<feature type="signal peptide" evidence="1">
    <location>
        <begin position="1"/>
        <end position="25"/>
    </location>
</feature>
<dbReference type="PROSITE" id="PS51257">
    <property type="entry name" value="PROKAR_LIPOPROTEIN"/>
    <property type="match status" value="1"/>
</dbReference>
<dbReference type="AlphaFoldDB" id="A0A0M4DID1"/>
<keyword evidence="3" id="KW-1185">Reference proteome</keyword>
<dbReference type="STRING" id="1603606.DSOUD_1899"/>
<protein>
    <recommendedName>
        <fullName evidence="4">Lipoprotein</fullName>
    </recommendedName>
</protein>
<evidence type="ECO:0008006" key="4">
    <source>
        <dbReference type="Google" id="ProtNLM"/>
    </source>
</evidence>
<gene>
    <name evidence="2" type="ORF">DSOUD_1899</name>
</gene>
<dbReference type="Proteomes" id="UP000057158">
    <property type="component" value="Chromosome"/>
</dbReference>
<evidence type="ECO:0000256" key="1">
    <source>
        <dbReference type="SAM" id="SignalP"/>
    </source>
</evidence>
<proteinExistence type="predicted"/>
<feature type="chain" id="PRO_5005792338" description="Lipoprotein" evidence="1">
    <location>
        <begin position="26"/>
        <end position="212"/>
    </location>
</feature>
<evidence type="ECO:0000313" key="3">
    <source>
        <dbReference type="Proteomes" id="UP000057158"/>
    </source>
</evidence>
<dbReference type="OrthoDB" id="5401930at2"/>
<name>A0A0M4DID1_9BACT</name>
<accession>A0A0M4DID1</accession>